<comment type="catalytic activity">
    <reaction evidence="6">
        <text>DNA(n) + a 2'-deoxyribonucleoside 5'-triphosphate = DNA(n+1) + diphosphate</text>
        <dbReference type="Rhea" id="RHEA:22508"/>
        <dbReference type="Rhea" id="RHEA-COMP:17339"/>
        <dbReference type="Rhea" id="RHEA-COMP:17340"/>
        <dbReference type="ChEBI" id="CHEBI:33019"/>
        <dbReference type="ChEBI" id="CHEBI:61560"/>
        <dbReference type="ChEBI" id="CHEBI:173112"/>
        <dbReference type="EC" id="2.7.7.7"/>
    </reaction>
</comment>
<dbReference type="InterPro" id="IPR040982">
    <property type="entry name" value="DNA_pol3_finger"/>
</dbReference>
<dbReference type="Gene3D" id="1.10.150.870">
    <property type="match status" value="1"/>
</dbReference>
<dbReference type="Proteomes" id="UP000479114">
    <property type="component" value="Plasmid unnamed2"/>
</dbReference>
<evidence type="ECO:0000313" key="9">
    <source>
        <dbReference type="Proteomes" id="UP000479114"/>
    </source>
</evidence>
<keyword evidence="5" id="KW-0239">DNA-directed DNA polymerase</keyword>
<keyword evidence="9" id="KW-1185">Reference proteome</keyword>
<dbReference type="Pfam" id="PF07733">
    <property type="entry name" value="DNA_pol3_alpha"/>
    <property type="match status" value="1"/>
</dbReference>
<keyword evidence="3 8" id="KW-0548">Nucleotidyltransferase</keyword>
<sequence>MCIHVHLHVHSEHSALDGLSQVHELVERAKEIGSPALAITDHGVCGAIPDFISSCLKQGIKPIPGCEAYMTKDRLLKGEFLKEKRTALLEKYNLKDKPLKQFIRHIERNPQDFETEARTLLMDWIMNVQEDLFTIHQGKTADEQKIAEFREEIYDYLLYDNYHLVLIAVNNQGLEDLYEIVSDAHINGFYSDPRTDLSFIRSHNLGANIIATSACLGSWLSRLALAGRMDEAKAFIQECKETFHSFYLEKQATMIPDQVRLNALLDQLAIETNTPKILTTDVHYAQKDDYDIHDILVASSTGKCIHDEDRMRYAHEFWMKSEEEIRENWNDEEAIANTYKIAELVNVSLPDKPLLPRYPINGDETSEQLLEKMAWNGLFQKAMKYADVSAQIERYSQQLKYELGVINKLGFADYHLIVADFIQWAKNNGYLVGPGRGSAAGSLVCYCIQITTLDPIKHNLMFERFLDPERAEYPDIDIDFSYAGARAVQMYLKEKYGIDRVAQIGTIGTLAARSAIRKVGKTLGFDLDTQDGFAKSISERALVTYSDKRSMLEQAYNDVNTPMVKVYADQYPDWWKAARKLEGHIDHVGTHAGGIVLSPDKITKRVPLRLDKDALETTMFDMEWIEKLLVKFDILKIDALDVIKLTMEYAGIWGVVDIDDIDLNDPKVYQDVYQALNLAGIFQCESDLYQGIIKEMRPSSFDDISVIVALGRPGPMDLIPSYINRKFGRERIVYPVPELEEILKDTFGIWTYQEQIMKASIRLGGFTRGQSNILRKGISKKKHDIMSKWIDLMIYGSEWYKQDRAKVAEIVASYANKDDVPSEIIIKYDPEYMKVPHLEGAVNRGFSEEALLKIKADWVKFGDYCFNLAHSACYAKLSIQTAWLKTYYPVEFMAALMTISEGKKKENIPKNVIYMKECEEMKIKILPPDINRSNASWTPERKENIDFGDDSIGYIRYGLASIAGISSDTVEEIISKRPYESVEALVFLTNGVKVNKTKVVNLIKVGAFDSINKGRNQLLRTFLQSKGDKKWEEISAQTNKKHILDYERELLGTSVTIKSRWDQIPEGKTDVHMTGVVFKYDVLTSKKGNKYAEMWINTAEDVRKVVVFSKIINKHGDALRENIKVQVVGKKQKDDLVCDSLTIMTRDNEKWEVDIA</sequence>
<dbReference type="InterPro" id="IPR016195">
    <property type="entry name" value="Pol/histidinol_Pase-like"/>
</dbReference>
<dbReference type="Gene3D" id="3.20.20.140">
    <property type="entry name" value="Metal-dependent hydrolases"/>
    <property type="match status" value="1"/>
</dbReference>
<dbReference type="PANTHER" id="PTHR32294">
    <property type="entry name" value="DNA POLYMERASE III SUBUNIT ALPHA"/>
    <property type="match status" value="1"/>
</dbReference>
<dbReference type="KEGG" id="prz:GZH47_33615"/>
<proteinExistence type="predicted"/>
<geneLocation type="plasmid" evidence="8 9">
    <name>unnamed2</name>
</geneLocation>
<dbReference type="AlphaFoldDB" id="A0A6C0PCZ6"/>
<evidence type="ECO:0000256" key="5">
    <source>
        <dbReference type="ARBA" id="ARBA00022932"/>
    </source>
</evidence>
<dbReference type="Pfam" id="PF02811">
    <property type="entry name" value="PHP"/>
    <property type="match status" value="1"/>
</dbReference>
<dbReference type="InterPro" id="IPR004013">
    <property type="entry name" value="PHP_dom"/>
</dbReference>
<dbReference type="InterPro" id="IPR029460">
    <property type="entry name" value="DNAPol_HHH"/>
</dbReference>
<dbReference type="SMART" id="SM00481">
    <property type="entry name" value="POLIIIAc"/>
    <property type="match status" value="1"/>
</dbReference>
<dbReference type="InterPro" id="IPR003141">
    <property type="entry name" value="Pol/His_phosphatase_N"/>
</dbReference>
<name>A0A6C0PCZ6_9BACL</name>
<evidence type="ECO:0000313" key="8">
    <source>
        <dbReference type="EMBL" id="QHW35832.1"/>
    </source>
</evidence>
<dbReference type="InterPro" id="IPR011708">
    <property type="entry name" value="DNA_pol3_alpha_NTPase_dom"/>
</dbReference>
<dbReference type="NCBIfam" id="TIGR00594">
    <property type="entry name" value="polc"/>
    <property type="match status" value="1"/>
</dbReference>
<organism evidence="8 9">
    <name type="scientific">Paenibacillus rhizovicinus</name>
    <dbReference type="NCBI Taxonomy" id="2704463"/>
    <lineage>
        <taxon>Bacteria</taxon>
        <taxon>Bacillati</taxon>
        <taxon>Bacillota</taxon>
        <taxon>Bacilli</taxon>
        <taxon>Bacillales</taxon>
        <taxon>Paenibacillaceae</taxon>
        <taxon>Paenibacillus</taxon>
    </lineage>
</organism>
<evidence type="ECO:0000256" key="6">
    <source>
        <dbReference type="ARBA" id="ARBA00049244"/>
    </source>
</evidence>
<dbReference type="InterPro" id="IPR004805">
    <property type="entry name" value="DnaE2/DnaE/PolC"/>
</dbReference>
<dbReference type="RefSeq" id="WP_162645966.1">
    <property type="nucleotide sequence ID" value="NZ_CP048288.1"/>
</dbReference>
<evidence type="ECO:0000256" key="3">
    <source>
        <dbReference type="ARBA" id="ARBA00022695"/>
    </source>
</evidence>
<evidence type="ECO:0000256" key="1">
    <source>
        <dbReference type="ARBA" id="ARBA00012417"/>
    </source>
</evidence>
<feature type="domain" description="Polymerase/histidinol phosphatase N-terminal" evidence="7">
    <location>
        <begin position="5"/>
        <end position="72"/>
    </location>
</feature>
<dbReference type="SUPFAM" id="SSF89550">
    <property type="entry name" value="PHP domain-like"/>
    <property type="match status" value="1"/>
</dbReference>
<evidence type="ECO:0000256" key="2">
    <source>
        <dbReference type="ARBA" id="ARBA00022679"/>
    </source>
</evidence>
<evidence type="ECO:0000256" key="4">
    <source>
        <dbReference type="ARBA" id="ARBA00022705"/>
    </source>
</evidence>
<gene>
    <name evidence="8" type="primary">dnaE</name>
    <name evidence="8" type="ORF">GZH47_33615</name>
</gene>
<protein>
    <recommendedName>
        <fullName evidence="1">DNA-directed DNA polymerase</fullName>
        <ecNumber evidence="1">2.7.7.7</ecNumber>
    </recommendedName>
</protein>
<keyword evidence="2 8" id="KW-0808">Transferase</keyword>
<dbReference type="EC" id="2.7.7.7" evidence="1"/>
<dbReference type="EMBL" id="CP048288">
    <property type="protein sequence ID" value="QHW35832.1"/>
    <property type="molecule type" value="Genomic_DNA"/>
</dbReference>
<dbReference type="Pfam" id="PF17657">
    <property type="entry name" value="DNA_pol3_finger"/>
    <property type="match status" value="1"/>
</dbReference>
<dbReference type="Gene3D" id="1.10.10.1600">
    <property type="entry name" value="Bacterial DNA polymerase III alpha subunit, thumb domain"/>
    <property type="match status" value="1"/>
</dbReference>
<dbReference type="PANTHER" id="PTHR32294:SF0">
    <property type="entry name" value="DNA POLYMERASE III SUBUNIT ALPHA"/>
    <property type="match status" value="1"/>
</dbReference>
<reference evidence="8 9" key="1">
    <citation type="submission" date="2020-02" db="EMBL/GenBank/DDBJ databases">
        <title>Paenibacillus sp. nov., isolated from rhizosphere soil of tomato.</title>
        <authorList>
            <person name="Weon H.-Y."/>
            <person name="Lee S.A."/>
        </authorList>
    </citation>
    <scope>NUCLEOTIDE SEQUENCE [LARGE SCALE GENOMIC DNA]</scope>
    <source>
        <strain evidence="8 9">14171R-81</strain>
        <plasmid evidence="8 9">unnamed2</plasmid>
    </source>
</reference>
<accession>A0A6C0PCZ6</accession>
<evidence type="ECO:0000259" key="7">
    <source>
        <dbReference type="SMART" id="SM00481"/>
    </source>
</evidence>
<keyword evidence="8" id="KW-0614">Plasmid</keyword>
<dbReference type="GO" id="GO:0003887">
    <property type="term" value="F:DNA-directed DNA polymerase activity"/>
    <property type="evidence" value="ECO:0007669"/>
    <property type="project" value="UniProtKB-KW"/>
</dbReference>
<dbReference type="Pfam" id="PF14579">
    <property type="entry name" value="HHH_6"/>
    <property type="match status" value="1"/>
</dbReference>
<dbReference type="GO" id="GO:0006260">
    <property type="term" value="P:DNA replication"/>
    <property type="evidence" value="ECO:0007669"/>
    <property type="project" value="UniProtKB-KW"/>
</dbReference>
<keyword evidence="4" id="KW-0235">DNA replication</keyword>
<dbReference type="GO" id="GO:0008408">
    <property type="term" value="F:3'-5' exonuclease activity"/>
    <property type="evidence" value="ECO:0007669"/>
    <property type="project" value="InterPro"/>
</dbReference>
<dbReference type="InterPro" id="IPR041931">
    <property type="entry name" value="DNA_pol3_alpha_thumb_dom"/>
</dbReference>